<evidence type="ECO:0000313" key="1">
    <source>
        <dbReference type="EMBL" id="KAJ2808247.1"/>
    </source>
</evidence>
<keyword evidence="2" id="KW-1185">Reference proteome</keyword>
<comment type="caution">
    <text evidence="1">The sequence shown here is derived from an EMBL/GenBank/DDBJ whole genome shotgun (WGS) entry which is preliminary data.</text>
</comment>
<proteinExistence type="predicted"/>
<dbReference type="EMBL" id="JANBUN010000008">
    <property type="protein sequence ID" value="KAJ2808247.1"/>
    <property type="molecule type" value="Genomic_DNA"/>
</dbReference>
<accession>A0ACC1LGY1</accession>
<organism evidence="1 2">
    <name type="scientific">Coemansia helicoidea</name>
    <dbReference type="NCBI Taxonomy" id="1286919"/>
    <lineage>
        <taxon>Eukaryota</taxon>
        <taxon>Fungi</taxon>
        <taxon>Fungi incertae sedis</taxon>
        <taxon>Zoopagomycota</taxon>
        <taxon>Kickxellomycotina</taxon>
        <taxon>Kickxellomycetes</taxon>
        <taxon>Kickxellales</taxon>
        <taxon>Kickxellaceae</taxon>
        <taxon>Coemansia</taxon>
    </lineage>
</organism>
<dbReference type="Proteomes" id="UP001140087">
    <property type="component" value="Unassembled WGS sequence"/>
</dbReference>
<protein>
    <submittedName>
        <fullName evidence="1">Uncharacterized protein</fullName>
    </submittedName>
</protein>
<gene>
    <name evidence="1" type="ORF">H4R21_000132</name>
</gene>
<reference evidence="1" key="1">
    <citation type="submission" date="2022-07" db="EMBL/GenBank/DDBJ databases">
        <title>Phylogenomic reconstructions and comparative analyses of Kickxellomycotina fungi.</title>
        <authorList>
            <person name="Reynolds N.K."/>
            <person name="Stajich J.E."/>
            <person name="Barry K."/>
            <person name="Grigoriev I.V."/>
            <person name="Crous P."/>
            <person name="Smith M.E."/>
        </authorList>
    </citation>
    <scope>NUCLEOTIDE SEQUENCE</scope>
    <source>
        <strain evidence="1">BCRC 34780</strain>
    </source>
</reference>
<name>A0ACC1LGY1_9FUNG</name>
<sequence>MCKAKNPTTSGSSVQDPPPAYEAPWPPSYQDPAPSSDKAPPPPVTSGAQNLVEPPTDRDTRLQQQSADALADDPHRRHPLAIECPWCHTEVTTKVKSRLGVKNVVGAVVVGVAAPPLFWVPLVMPGTHRRTHYCPQCKRRIGRGHRKNKVVCLTDTLNCFALLL</sequence>
<evidence type="ECO:0000313" key="2">
    <source>
        <dbReference type="Proteomes" id="UP001140087"/>
    </source>
</evidence>